<dbReference type="SUPFAM" id="SSF46689">
    <property type="entry name" value="Homeodomain-like"/>
    <property type="match status" value="1"/>
</dbReference>
<keyword evidence="2" id="KW-0238">DNA-binding</keyword>
<dbReference type="InterPro" id="IPR018060">
    <property type="entry name" value="HTH_AraC"/>
</dbReference>
<sequence length="292" mass="33476">MNVKETAAKILDPFEGQDEESLFKIFTATAQDHPLPMEALAPHQIRGMGLCICLAGEVRISIDLKHYTVHKGEMFIILPGVVIQPIGRSDDFVGYVLGLKPDRVAEIDSSVGLQFYLTVRDNPCLALHDGDLQTLLELCDLIKKKLQRTGHPYHREVVEHLILTLFYEISAICHRGQPLRQKARRRQEELFEKFLYLVATHYRTQRSLNFYAEQMCLTPKYLSSIIKQASGESATEWIIHTVIRNAQALLENSQLTVQQVADYLNFPTPSFFGQYFKKHVGMTPKEYRLSKR</sequence>
<keyword evidence="1" id="KW-0805">Transcription regulation</keyword>
<dbReference type="HOGENOM" id="CLU_000445_88_2_10"/>
<organism evidence="5 6">
    <name type="scientific">Alistipes indistinctus YIT 12060</name>
    <dbReference type="NCBI Taxonomy" id="742725"/>
    <lineage>
        <taxon>Bacteria</taxon>
        <taxon>Pseudomonadati</taxon>
        <taxon>Bacteroidota</taxon>
        <taxon>Bacteroidia</taxon>
        <taxon>Bacteroidales</taxon>
        <taxon>Rikenellaceae</taxon>
        <taxon>Alistipes</taxon>
    </lineage>
</organism>
<dbReference type="GO" id="GO:0043565">
    <property type="term" value="F:sequence-specific DNA binding"/>
    <property type="evidence" value="ECO:0007669"/>
    <property type="project" value="InterPro"/>
</dbReference>
<gene>
    <name evidence="5" type="ORF">HMPREF9450_00534</name>
</gene>
<dbReference type="PANTHER" id="PTHR43280">
    <property type="entry name" value="ARAC-FAMILY TRANSCRIPTIONAL REGULATOR"/>
    <property type="match status" value="1"/>
</dbReference>
<dbReference type="InterPro" id="IPR009057">
    <property type="entry name" value="Homeodomain-like_sf"/>
</dbReference>
<dbReference type="Proteomes" id="UP000006008">
    <property type="component" value="Unassembled WGS sequence"/>
</dbReference>
<dbReference type="eggNOG" id="COG4977">
    <property type="taxonomic scope" value="Bacteria"/>
</dbReference>
<dbReference type="EMBL" id="ADLD01000005">
    <property type="protein sequence ID" value="EHB92985.1"/>
    <property type="molecule type" value="Genomic_DNA"/>
</dbReference>
<feature type="domain" description="HTH araC/xylS-type" evidence="4">
    <location>
        <begin position="192"/>
        <end position="290"/>
    </location>
</feature>
<dbReference type="PANTHER" id="PTHR43280:SF32">
    <property type="entry name" value="TRANSCRIPTIONAL REGULATORY PROTEIN"/>
    <property type="match status" value="1"/>
</dbReference>
<reference evidence="5 6" key="1">
    <citation type="submission" date="2011-08" db="EMBL/GenBank/DDBJ databases">
        <title>The Genome Sequence of Alistipes indistinctus YIT 12060.</title>
        <authorList>
            <consortium name="The Broad Institute Genome Sequencing Platform"/>
            <person name="Earl A."/>
            <person name="Ward D."/>
            <person name="Feldgarden M."/>
            <person name="Gevers D."/>
            <person name="Morotomi M."/>
            <person name="Young S.K."/>
            <person name="Zeng Q."/>
            <person name="Gargeya S."/>
            <person name="Fitzgerald M."/>
            <person name="Haas B."/>
            <person name="Abouelleil A."/>
            <person name="Alvarado L."/>
            <person name="Arachchi H.M."/>
            <person name="Berlin A."/>
            <person name="Brown A."/>
            <person name="Chapman S.B."/>
            <person name="Chen Z."/>
            <person name="Dunbar C."/>
            <person name="Freedman E."/>
            <person name="Gearin G."/>
            <person name="Gellesch M."/>
            <person name="Goldberg J."/>
            <person name="Griggs A."/>
            <person name="Gujja S."/>
            <person name="Heiman D."/>
            <person name="Howarth C."/>
            <person name="Larson L."/>
            <person name="Lui A."/>
            <person name="MacDonald P.J.P."/>
            <person name="Montmayeur A."/>
            <person name="Murphy C."/>
            <person name="Neiman D."/>
            <person name="Pearson M."/>
            <person name="Priest M."/>
            <person name="Roberts A."/>
            <person name="Saif S."/>
            <person name="Shea T."/>
            <person name="Shenoy N."/>
            <person name="Sisk P."/>
            <person name="Stolte C."/>
            <person name="Sykes S."/>
            <person name="Wortman J."/>
            <person name="Nusbaum C."/>
            <person name="Birren B."/>
        </authorList>
    </citation>
    <scope>NUCLEOTIDE SEQUENCE [LARGE SCALE GENOMIC DNA]</scope>
    <source>
        <strain evidence="5 6">YIT 12060</strain>
    </source>
</reference>
<evidence type="ECO:0000256" key="3">
    <source>
        <dbReference type="ARBA" id="ARBA00023163"/>
    </source>
</evidence>
<proteinExistence type="predicted"/>
<dbReference type="Pfam" id="PF02311">
    <property type="entry name" value="AraC_binding"/>
    <property type="match status" value="1"/>
</dbReference>
<evidence type="ECO:0000313" key="5">
    <source>
        <dbReference type="EMBL" id="EHB92985.1"/>
    </source>
</evidence>
<name>G5H6H4_9BACT</name>
<dbReference type="RefSeq" id="WP_009133340.1">
    <property type="nucleotide sequence ID" value="NZ_CP102250.1"/>
</dbReference>
<evidence type="ECO:0000313" key="6">
    <source>
        <dbReference type="Proteomes" id="UP000006008"/>
    </source>
</evidence>
<evidence type="ECO:0000259" key="4">
    <source>
        <dbReference type="PROSITE" id="PS01124"/>
    </source>
</evidence>
<dbReference type="SMART" id="SM00342">
    <property type="entry name" value="HTH_ARAC"/>
    <property type="match status" value="1"/>
</dbReference>
<dbReference type="InterPro" id="IPR003313">
    <property type="entry name" value="AraC-bd"/>
</dbReference>
<keyword evidence="6" id="KW-1185">Reference proteome</keyword>
<dbReference type="Gene3D" id="1.10.10.60">
    <property type="entry name" value="Homeodomain-like"/>
    <property type="match status" value="1"/>
</dbReference>
<dbReference type="AlphaFoldDB" id="G5H6H4"/>
<dbReference type="SUPFAM" id="SSF51215">
    <property type="entry name" value="Regulatory protein AraC"/>
    <property type="match status" value="1"/>
</dbReference>
<dbReference type="InterPro" id="IPR037923">
    <property type="entry name" value="HTH-like"/>
</dbReference>
<protein>
    <recommendedName>
        <fullName evidence="4">HTH araC/xylS-type domain-containing protein</fullName>
    </recommendedName>
</protein>
<evidence type="ECO:0000256" key="1">
    <source>
        <dbReference type="ARBA" id="ARBA00023015"/>
    </source>
</evidence>
<dbReference type="PROSITE" id="PS01124">
    <property type="entry name" value="HTH_ARAC_FAMILY_2"/>
    <property type="match status" value="1"/>
</dbReference>
<dbReference type="GO" id="GO:0003700">
    <property type="term" value="F:DNA-binding transcription factor activity"/>
    <property type="evidence" value="ECO:0007669"/>
    <property type="project" value="InterPro"/>
</dbReference>
<accession>G5H6H4</accession>
<dbReference type="PATRIC" id="fig|742725.3.peg.584"/>
<dbReference type="GeneID" id="92816952"/>
<dbReference type="Pfam" id="PF12833">
    <property type="entry name" value="HTH_18"/>
    <property type="match status" value="1"/>
</dbReference>
<dbReference type="OrthoDB" id="1372329at2"/>
<keyword evidence="3" id="KW-0804">Transcription</keyword>
<comment type="caution">
    <text evidence="5">The sequence shown here is derived from an EMBL/GenBank/DDBJ whole genome shotgun (WGS) entry which is preliminary data.</text>
</comment>
<dbReference type="STRING" id="742725.HMPREF9450_00534"/>
<evidence type="ECO:0000256" key="2">
    <source>
        <dbReference type="ARBA" id="ARBA00023125"/>
    </source>
</evidence>